<dbReference type="InterPro" id="IPR053142">
    <property type="entry name" value="PchR_regulatory_protein"/>
</dbReference>
<dbReference type="Proteomes" id="UP001356308">
    <property type="component" value="Unassembled WGS sequence"/>
</dbReference>
<dbReference type="InterPro" id="IPR020449">
    <property type="entry name" value="Tscrpt_reg_AraC-type_HTH"/>
</dbReference>
<dbReference type="InterPro" id="IPR009057">
    <property type="entry name" value="Homeodomain-like_sf"/>
</dbReference>
<keyword evidence="2" id="KW-0238">DNA-binding</keyword>
<keyword evidence="3" id="KW-0804">Transcription</keyword>
<gene>
    <name evidence="5" type="ORF">V1I91_00385</name>
</gene>
<dbReference type="SMART" id="SM00342">
    <property type="entry name" value="HTH_ARAC"/>
    <property type="match status" value="1"/>
</dbReference>
<evidence type="ECO:0000313" key="5">
    <source>
        <dbReference type="EMBL" id="MEE1974506.1"/>
    </source>
</evidence>
<sequence>MVKKRRDNTTVQAVETRLDHILLTELLSNPMEKYEDKDYSFTSYGLREEFGAGQVLQASMDDVMITLNSFELKEDVLFKRRIAEDFIQLSFLMEGEKVVSLKGKEFFLESGDSYLVNVRPLDSEFKILGNTPYKEIRIRFSSSFLSNHGFTKDYRFKELVDDNLVLPITDKVMLVLDALVNYNFNEGAARIYLMAKVLELLALQISYYKSGVFTRVSSKGHQNLKKLSHVKKMIGDNLHLNLSLSALSKEIGMNKTNLNREFLRVFGMTIHQYSLERKMKQAKYLLLNTDIPIYQIAEEVGYKNATHFSAAFKREIGKTPKKFRVNG</sequence>
<evidence type="ECO:0000256" key="1">
    <source>
        <dbReference type="ARBA" id="ARBA00023015"/>
    </source>
</evidence>
<dbReference type="SUPFAM" id="SSF46689">
    <property type="entry name" value="Homeodomain-like"/>
    <property type="match status" value="2"/>
</dbReference>
<name>A0ABU7IPK2_9FLAO</name>
<dbReference type="InterPro" id="IPR018060">
    <property type="entry name" value="HTH_AraC"/>
</dbReference>
<accession>A0ABU7IPK2</accession>
<evidence type="ECO:0000256" key="3">
    <source>
        <dbReference type="ARBA" id="ARBA00023163"/>
    </source>
</evidence>
<dbReference type="PANTHER" id="PTHR47893:SF1">
    <property type="entry name" value="REGULATORY PROTEIN PCHR"/>
    <property type="match status" value="1"/>
</dbReference>
<dbReference type="PROSITE" id="PS00041">
    <property type="entry name" value="HTH_ARAC_FAMILY_1"/>
    <property type="match status" value="1"/>
</dbReference>
<keyword evidence="6" id="KW-1185">Reference proteome</keyword>
<reference evidence="5 6" key="1">
    <citation type="submission" date="2024-01" db="EMBL/GenBank/DDBJ databases">
        <title>Maribacter spp. originated from different algae showed divergent polysaccharides utilization ability.</title>
        <authorList>
            <person name="Wang H."/>
            <person name="Wu Y."/>
        </authorList>
    </citation>
    <scope>NUCLEOTIDE SEQUENCE [LARGE SCALE GENOMIC DNA]</scope>
    <source>
        <strain evidence="5 6">PR1</strain>
    </source>
</reference>
<protein>
    <submittedName>
        <fullName evidence="5">AraC family transcriptional regulator</fullName>
    </submittedName>
</protein>
<comment type="caution">
    <text evidence="5">The sequence shown here is derived from an EMBL/GenBank/DDBJ whole genome shotgun (WGS) entry which is preliminary data.</text>
</comment>
<feature type="domain" description="HTH araC/xylS-type" evidence="4">
    <location>
        <begin position="228"/>
        <end position="326"/>
    </location>
</feature>
<evidence type="ECO:0000313" key="6">
    <source>
        <dbReference type="Proteomes" id="UP001356308"/>
    </source>
</evidence>
<dbReference type="PROSITE" id="PS01124">
    <property type="entry name" value="HTH_ARAC_FAMILY_2"/>
    <property type="match status" value="1"/>
</dbReference>
<dbReference type="PANTHER" id="PTHR47893">
    <property type="entry name" value="REGULATORY PROTEIN PCHR"/>
    <property type="match status" value="1"/>
</dbReference>
<dbReference type="Pfam" id="PF12833">
    <property type="entry name" value="HTH_18"/>
    <property type="match status" value="1"/>
</dbReference>
<organism evidence="5 6">
    <name type="scientific">Maribacter cobaltidurans</name>
    <dbReference type="NCBI Taxonomy" id="1178778"/>
    <lineage>
        <taxon>Bacteria</taxon>
        <taxon>Pseudomonadati</taxon>
        <taxon>Bacteroidota</taxon>
        <taxon>Flavobacteriia</taxon>
        <taxon>Flavobacteriales</taxon>
        <taxon>Flavobacteriaceae</taxon>
        <taxon>Maribacter</taxon>
    </lineage>
</organism>
<evidence type="ECO:0000256" key="2">
    <source>
        <dbReference type="ARBA" id="ARBA00023125"/>
    </source>
</evidence>
<evidence type="ECO:0000259" key="4">
    <source>
        <dbReference type="PROSITE" id="PS01124"/>
    </source>
</evidence>
<dbReference type="Gene3D" id="1.10.10.60">
    <property type="entry name" value="Homeodomain-like"/>
    <property type="match status" value="2"/>
</dbReference>
<dbReference type="RefSeq" id="WP_272649349.1">
    <property type="nucleotide sequence ID" value="NZ_JAZDDG010000001.1"/>
</dbReference>
<dbReference type="EMBL" id="JAZDDG010000001">
    <property type="protein sequence ID" value="MEE1974506.1"/>
    <property type="molecule type" value="Genomic_DNA"/>
</dbReference>
<proteinExistence type="predicted"/>
<dbReference type="InterPro" id="IPR018062">
    <property type="entry name" value="HTH_AraC-typ_CS"/>
</dbReference>
<dbReference type="PRINTS" id="PR00032">
    <property type="entry name" value="HTHARAC"/>
</dbReference>
<keyword evidence="1" id="KW-0805">Transcription regulation</keyword>